<dbReference type="InterPro" id="IPR018060">
    <property type="entry name" value="HTH_AraC"/>
</dbReference>
<dbReference type="RefSeq" id="WP_109352271.1">
    <property type="nucleotide sequence ID" value="NZ_QFRI01000001.1"/>
</dbReference>
<dbReference type="AlphaFoldDB" id="A0A2U2X900"/>
<organism evidence="6 7">
    <name type="scientific">Algibacter marinivivus</name>
    <dbReference type="NCBI Taxonomy" id="2100723"/>
    <lineage>
        <taxon>Bacteria</taxon>
        <taxon>Pseudomonadati</taxon>
        <taxon>Bacteroidota</taxon>
        <taxon>Flavobacteriia</taxon>
        <taxon>Flavobacteriales</taxon>
        <taxon>Flavobacteriaceae</taxon>
        <taxon>Algibacter</taxon>
    </lineage>
</organism>
<dbReference type="PROSITE" id="PS00041">
    <property type="entry name" value="HTH_ARAC_FAMILY_1"/>
    <property type="match status" value="1"/>
</dbReference>
<evidence type="ECO:0000256" key="2">
    <source>
        <dbReference type="ARBA" id="ARBA00023125"/>
    </source>
</evidence>
<dbReference type="GO" id="GO:0043565">
    <property type="term" value="F:sequence-specific DNA binding"/>
    <property type="evidence" value="ECO:0007669"/>
    <property type="project" value="InterPro"/>
</dbReference>
<proteinExistence type="predicted"/>
<dbReference type="OrthoDB" id="5492415at2"/>
<evidence type="ECO:0000259" key="5">
    <source>
        <dbReference type="PROSITE" id="PS01124"/>
    </source>
</evidence>
<evidence type="ECO:0000313" key="7">
    <source>
        <dbReference type="Proteomes" id="UP000245375"/>
    </source>
</evidence>
<feature type="transmembrane region" description="Helical" evidence="4">
    <location>
        <begin position="304"/>
        <end position="327"/>
    </location>
</feature>
<feature type="transmembrane region" description="Helical" evidence="4">
    <location>
        <begin position="160"/>
        <end position="179"/>
    </location>
</feature>
<feature type="transmembrane region" description="Helical" evidence="4">
    <location>
        <begin position="221"/>
        <end position="240"/>
    </location>
</feature>
<keyword evidence="3" id="KW-0804">Transcription</keyword>
<evidence type="ECO:0000256" key="3">
    <source>
        <dbReference type="ARBA" id="ARBA00023163"/>
    </source>
</evidence>
<dbReference type="Proteomes" id="UP000245375">
    <property type="component" value="Unassembled WGS sequence"/>
</dbReference>
<keyword evidence="4" id="KW-0472">Membrane</keyword>
<dbReference type="PANTHER" id="PTHR43280">
    <property type="entry name" value="ARAC-FAMILY TRANSCRIPTIONAL REGULATOR"/>
    <property type="match status" value="1"/>
</dbReference>
<comment type="caution">
    <text evidence="6">The sequence shown here is derived from an EMBL/GenBank/DDBJ whole genome shotgun (WGS) entry which is preliminary data.</text>
</comment>
<evidence type="ECO:0000313" key="6">
    <source>
        <dbReference type="EMBL" id="PWH84268.1"/>
    </source>
</evidence>
<keyword evidence="4" id="KW-1133">Transmembrane helix</keyword>
<dbReference type="GO" id="GO:0003700">
    <property type="term" value="F:DNA-binding transcription factor activity"/>
    <property type="evidence" value="ECO:0007669"/>
    <property type="project" value="InterPro"/>
</dbReference>
<dbReference type="Pfam" id="PF12833">
    <property type="entry name" value="HTH_18"/>
    <property type="match status" value="1"/>
</dbReference>
<keyword evidence="7" id="KW-1185">Reference proteome</keyword>
<gene>
    <name evidence="6" type="ORF">DIS18_06960</name>
</gene>
<evidence type="ECO:0000256" key="4">
    <source>
        <dbReference type="SAM" id="Phobius"/>
    </source>
</evidence>
<dbReference type="SMART" id="SM00342">
    <property type="entry name" value="HTH_ARAC"/>
    <property type="match status" value="1"/>
</dbReference>
<feature type="domain" description="HTH araC/xylS-type" evidence="5">
    <location>
        <begin position="392"/>
        <end position="495"/>
    </location>
</feature>
<feature type="transmembrane region" description="Helical" evidence="4">
    <location>
        <begin position="333"/>
        <end position="354"/>
    </location>
</feature>
<dbReference type="EMBL" id="QFRI01000001">
    <property type="protein sequence ID" value="PWH84268.1"/>
    <property type="molecule type" value="Genomic_DNA"/>
</dbReference>
<dbReference type="PANTHER" id="PTHR43280:SF29">
    <property type="entry name" value="ARAC-FAMILY TRANSCRIPTIONAL REGULATOR"/>
    <property type="match status" value="1"/>
</dbReference>
<feature type="transmembrane region" description="Helical" evidence="4">
    <location>
        <begin position="191"/>
        <end position="209"/>
    </location>
</feature>
<feature type="transmembrane region" description="Helical" evidence="4">
    <location>
        <begin position="260"/>
        <end position="283"/>
    </location>
</feature>
<dbReference type="InterPro" id="IPR018062">
    <property type="entry name" value="HTH_AraC-typ_CS"/>
</dbReference>
<keyword evidence="1" id="KW-0805">Transcription regulation</keyword>
<sequence length="503" mass="58325">MSITFRILYLVYLFAIPIGVNAIEIPMQSIQIDSLIKEKNINSDMTQLELLILYSDALEGKPKDSIQIFKHLAILNADLDQPKDAYVFTEKYISNTLDISILDNGAYSFIEYSDEYKKLENKYLPKIDTLSFLYFYVALIGFFFTIILNFTKNGNRKAKIFIGCFIGAHSLFILDFVIFSSNFQFRFPHAYRMSSSIALLLGPLLYFYFKSVTQNFKFKKNDLVHFIPTLVLILSLIPVYNQTALDKIGLMLQSTNTQKSYDYIIFVLKTISLVFYAFCIWKLQFSDKTIKSINHNSIFSWSKSLFRIHIAYVISYLLYGISAYVVFSSFSSFIYHFQIGAMSIMVIYIAYMAYVQPNIFNNESLSLKERLFSEKYKKSGLTEALSKELKGNLIKLLVEDKVYKQSDINLETLSEKLNTTRHNTSQIINEHFNMNFFELINKFRIKEAKRLLEDDAHGNLNIIDVAYEVGYNNKVTFNKAFKKETSQTPSSFIHAKIKSNSLR</sequence>
<keyword evidence="4" id="KW-0812">Transmembrane</keyword>
<reference evidence="6" key="1">
    <citation type="submission" date="2018-05" db="EMBL/GenBank/DDBJ databases">
        <title>Algibacter marinivivus sp. nov., isolated from sample around a algae.</title>
        <authorList>
            <person name="Zhong X."/>
        </authorList>
    </citation>
    <scope>NUCLEOTIDE SEQUENCE [LARGE SCALE GENOMIC DNA]</scope>
    <source>
        <strain evidence="6">ZY111</strain>
    </source>
</reference>
<protein>
    <submittedName>
        <fullName evidence="6">AraC family transcriptional regulator</fullName>
    </submittedName>
</protein>
<name>A0A2U2X900_9FLAO</name>
<reference evidence="6" key="2">
    <citation type="submission" date="2018-05" db="EMBL/GenBank/DDBJ databases">
        <authorList>
            <person name="Lanie J.A."/>
            <person name="Ng W.-L."/>
            <person name="Kazmierczak K.M."/>
            <person name="Andrzejewski T.M."/>
            <person name="Davidsen T.M."/>
            <person name="Wayne K.J."/>
            <person name="Tettelin H."/>
            <person name="Glass J.I."/>
            <person name="Rusch D."/>
            <person name="Podicherti R."/>
            <person name="Tsui H.-C.T."/>
            <person name="Winkler M.E."/>
        </authorList>
    </citation>
    <scope>NUCLEOTIDE SEQUENCE [LARGE SCALE GENOMIC DNA]</scope>
    <source>
        <strain evidence="6">ZY111</strain>
    </source>
</reference>
<dbReference type="InterPro" id="IPR009057">
    <property type="entry name" value="Homeodomain-like_sf"/>
</dbReference>
<dbReference type="Gene3D" id="1.10.10.60">
    <property type="entry name" value="Homeodomain-like"/>
    <property type="match status" value="2"/>
</dbReference>
<feature type="transmembrane region" description="Helical" evidence="4">
    <location>
        <begin position="130"/>
        <end position="148"/>
    </location>
</feature>
<accession>A0A2U2X900</accession>
<dbReference type="PROSITE" id="PS01124">
    <property type="entry name" value="HTH_ARAC_FAMILY_2"/>
    <property type="match status" value="1"/>
</dbReference>
<keyword evidence="2" id="KW-0238">DNA-binding</keyword>
<evidence type="ECO:0000256" key="1">
    <source>
        <dbReference type="ARBA" id="ARBA00023015"/>
    </source>
</evidence>
<dbReference type="SUPFAM" id="SSF46689">
    <property type="entry name" value="Homeodomain-like"/>
    <property type="match status" value="1"/>
</dbReference>